<dbReference type="InterPro" id="IPR026173">
    <property type="entry name" value="SPAG17"/>
</dbReference>
<reference evidence="2" key="1">
    <citation type="submission" date="2021-01" db="EMBL/GenBank/DDBJ databases">
        <authorList>
            <person name="Corre E."/>
            <person name="Pelletier E."/>
            <person name="Niang G."/>
            <person name="Scheremetjew M."/>
            <person name="Finn R."/>
            <person name="Kale V."/>
            <person name="Holt S."/>
            <person name="Cochrane G."/>
            <person name="Meng A."/>
            <person name="Brown T."/>
            <person name="Cohen L."/>
        </authorList>
    </citation>
    <scope>NUCLEOTIDE SEQUENCE</scope>
    <source>
        <strain evidence="2">UIO037</strain>
    </source>
</reference>
<dbReference type="Gene3D" id="2.60.40.10">
    <property type="entry name" value="Immunoglobulins"/>
    <property type="match status" value="1"/>
</dbReference>
<dbReference type="GO" id="GO:1904158">
    <property type="term" value="P:axonemal central apparatus assembly"/>
    <property type="evidence" value="ECO:0007669"/>
    <property type="project" value="TreeGrafter"/>
</dbReference>
<dbReference type="EMBL" id="HBKO01034522">
    <property type="protein sequence ID" value="CAE2256843.1"/>
    <property type="molecule type" value="Transcribed_RNA"/>
</dbReference>
<dbReference type="PANTHER" id="PTHR21963:SF1">
    <property type="entry name" value="SPERM-ASSOCIATED ANTIGEN 17"/>
    <property type="match status" value="1"/>
</dbReference>
<accession>A0A7S4JAF6</accession>
<feature type="region of interest" description="Disordered" evidence="1">
    <location>
        <begin position="245"/>
        <end position="265"/>
    </location>
</feature>
<evidence type="ECO:0000256" key="1">
    <source>
        <dbReference type="SAM" id="MobiDB-lite"/>
    </source>
</evidence>
<organism evidence="2">
    <name type="scientific">Prymnesium polylepis</name>
    <dbReference type="NCBI Taxonomy" id="72548"/>
    <lineage>
        <taxon>Eukaryota</taxon>
        <taxon>Haptista</taxon>
        <taxon>Haptophyta</taxon>
        <taxon>Prymnesiophyceae</taxon>
        <taxon>Prymnesiales</taxon>
        <taxon>Prymnesiaceae</taxon>
        <taxon>Prymnesium</taxon>
    </lineage>
</organism>
<sequence>MMQSVYPMEMPPMLPPPANRMNGRIPPRIDGSNRAAKVPAPHVSEQPAAANPNLSNLLLEVPYKRGVHTISINQRYMNHDPTLDAAFELLPSAASFGCVRVGCVARLKLKLVNVSNLPQRFVIKGPRGGSGAISVVYTPGVAAPGISIPLEVEVCSKVAADIREVVTVVTEREEIALAVDATVLDGEAYAAHLAALDGGKPKLTLPRIIGAEPRDPALYKTVPRHVDEPTLGTKRFTVPERNLGYTRPDFFAEPPSDDEMEDSPP</sequence>
<proteinExistence type="predicted"/>
<dbReference type="PANTHER" id="PTHR21963">
    <property type="entry name" value="PF6"/>
    <property type="match status" value="1"/>
</dbReference>
<dbReference type="AlphaFoldDB" id="A0A7S4JAF6"/>
<name>A0A7S4JAF6_9EUKA</name>
<feature type="region of interest" description="Disordered" evidence="1">
    <location>
        <begin position="1"/>
        <end position="23"/>
    </location>
</feature>
<dbReference type="InterPro" id="IPR013783">
    <property type="entry name" value="Ig-like_fold"/>
</dbReference>
<gene>
    <name evidence="2" type="ORF">CPOL0286_LOCUS15688</name>
</gene>
<evidence type="ECO:0000313" key="2">
    <source>
        <dbReference type="EMBL" id="CAE2256843.1"/>
    </source>
</evidence>
<feature type="compositionally biased region" description="Acidic residues" evidence="1">
    <location>
        <begin position="255"/>
        <end position="265"/>
    </location>
</feature>
<dbReference type="GO" id="GO:1990716">
    <property type="term" value="C:axonemal central apparatus"/>
    <property type="evidence" value="ECO:0007669"/>
    <property type="project" value="TreeGrafter"/>
</dbReference>
<dbReference type="Pfam" id="PF14874">
    <property type="entry name" value="PapD-like"/>
    <property type="match status" value="1"/>
</dbReference>
<feature type="compositionally biased region" description="Pro residues" evidence="1">
    <location>
        <begin position="9"/>
        <end position="18"/>
    </location>
</feature>
<protein>
    <submittedName>
        <fullName evidence="2">Uncharacterized protein</fullName>
    </submittedName>
</protein>